<name>A0A928UXN7_9SPHI</name>
<keyword evidence="5" id="KW-1185">Reference proteome</keyword>
<dbReference type="PANTHER" id="PTHR43072:SF23">
    <property type="entry name" value="UPF0039 PROTEIN C11D3.02C"/>
    <property type="match status" value="1"/>
</dbReference>
<dbReference type="EMBL" id="PRDK01000009">
    <property type="protein sequence ID" value="MBE8715171.1"/>
    <property type="molecule type" value="Genomic_DNA"/>
</dbReference>
<evidence type="ECO:0000256" key="2">
    <source>
        <dbReference type="ARBA" id="ARBA00023315"/>
    </source>
</evidence>
<dbReference type="Pfam" id="PF00583">
    <property type="entry name" value="Acetyltransf_1"/>
    <property type="match status" value="1"/>
</dbReference>
<dbReference type="InterPro" id="IPR016181">
    <property type="entry name" value="Acyl_CoA_acyltransferase"/>
</dbReference>
<reference evidence="4" key="1">
    <citation type="submission" date="2018-02" db="EMBL/GenBank/DDBJ databases">
        <authorList>
            <person name="Vasarhelyi B.M."/>
            <person name="Deshmukh S."/>
            <person name="Balint B."/>
            <person name="Kukolya J."/>
        </authorList>
    </citation>
    <scope>NUCLEOTIDE SEQUENCE</scope>
    <source>
        <strain evidence="4">KB22</strain>
    </source>
</reference>
<dbReference type="AlphaFoldDB" id="A0A928UXN7"/>
<protein>
    <submittedName>
        <fullName evidence="4">N-acetyltransferase</fullName>
    </submittedName>
</protein>
<accession>A0A928UXN7</accession>
<dbReference type="GO" id="GO:0016747">
    <property type="term" value="F:acyltransferase activity, transferring groups other than amino-acyl groups"/>
    <property type="evidence" value="ECO:0007669"/>
    <property type="project" value="InterPro"/>
</dbReference>
<dbReference type="CDD" id="cd04301">
    <property type="entry name" value="NAT_SF"/>
    <property type="match status" value="1"/>
</dbReference>
<evidence type="ECO:0000313" key="5">
    <source>
        <dbReference type="Proteomes" id="UP000616201"/>
    </source>
</evidence>
<feature type="domain" description="N-acetyltransferase" evidence="3">
    <location>
        <begin position="4"/>
        <end position="162"/>
    </location>
</feature>
<proteinExistence type="predicted"/>
<evidence type="ECO:0000259" key="3">
    <source>
        <dbReference type="PROSITE" id="PS51186"/>
    </source>
</evidence>
<dbReference type="PANTHER" id="PTHR43072">
    <property type="entry name" value="N-ACETYLTRANSFERASE"/>
    <property type="match status" value="1"/>
</dbReference>
<dbReference type="Proteomes" id="UP000616201">
    <property type="component" value="Unassembled WGS sequence"/>
</dbReference>
<evidence type="ECO:0000256" key="1">
    <source>
        <dbReference type="ARBA" id="ARBA00022679"/>
    </source>
</evidence>
<organism evidence="4 5">
    <name type="scientific">Sphingobacterium hungaricum</name>
    <dbReference type="NCBI Taxonomy" id="2082723"/>
    <lineage>
        <taxon>Bacteria</taxon>
        <taxon>Pseudomonadati</taxon>
        <taxon>Bacteroidota</taxon>
        <taxon>Sphingobacteriia</taxon>
        <taxon>Sphingobacteriales</taxon>
        <taxon>Sphingobacteriaceae</taxon>
        <taxon>Sphingobacterium</taxon>
    </lineage>
</organism>
<dbReference type="Gene3D" id="3.40.630.30">
    <property type="match status" value="1"/>
</dbReference>
<evidence type="ECO:0000313" key="4">
    <source>
        <dbReference type="EMBL" id="MBE8715171.1"/>
    </source>
</evidence>
<gene>
    <name evidence="4" type="ORF">C4F49_15920</name>
</gene>
<keyword evidence="2" id="KW-0012">Acyltransferase</keyword>
<comment type="caution">
    <text evidence="4">The sequence shown here is derived from an EMBL/GenBank/DDBJ whole genome shotgun (WGS) entry which is preliminary data.</text>
</comment>
<dbReference type="InterPro" id="IPR000182">
    <property type="entry name" value="GNAT_dom"/>
</dbReference>
<dbReference type="RefSeq" id="WP_196937021.1">
    <property type="nucleotide sequence ID" value="NZ_MU158698.1"/>
</dbReference>
<dbReference type="SUPFAM" id="SSF55729">
    <property type="entry name" value="Acyl-CoA N-acyltransferases (Nat)"/>
    <property type="match status" value="1"/>
</dbReference>
<sequence length="168" mass="19236">MIRLTYRNAIQSDLAKIVEIYNSTIPSRLVTADVEPVAVSDRQRWFDEHNAEKRPLWVAENQENQIVGWISFQSFYGRPAYDATVEISIYLDEDFRGQGLGKTMLSYSIEQAKEMGIKTLLGFIFAHNQASIRLFKSFGFEDWALLPNIALLDGQEKSLMILGKRISI</sequence>
<dbReference type="PROSITE" id="PS51186">
    <property type="entry name" value="GNAT"/>
    <property type="match status" value="1"/>
</dbReference>
<keyword evidence="1" id="KW-0808">Transferase</keyword>